<keyword evidence="1" id="KW-0812">Transmembrane</keyword>
<reference evidence="2 3" key="1">
    <citation type="submission" date="2019-07" db="EMBL/GenBank/DDBJ databases">
        <authorList>
            <person name="Yang M."/>
            <person name="Zhao D."/>
            <person name="Xiang H."/>
        </authorList>
    </citation>
    <scope>NUCLEOTIDE SEQUENCE [LARGE SCALE GENOMIC DNA]</scope>
    <source>
        <strain evidence="2 3">IM1326</strain>
    </source>
</reference>
<dbReference type="AlphaFoldDB" id="A0A552X2Z6"/>
<comment type="caution">
    <text evidence="2">The sequence shown here is derived from an EMBL/GenBank/DDBJ whole genome shotgun (WGS) entry which is preliminary data.</text>
</comment>
<proteinExistence type="predicted"/>
<organism evidence="2 3">
    <name type="scientific">Aliidiomarina halalkaliphila</name>
    <dbReference type="NCBI Taxonomy" id="2593535"/>
    <lineage>
        <taxon>Bacteria</taxon>
        <taxon>Pseudomonadati</taxon>
        <taxon>Pseudomonadota</taxon>
        <taxon>Gammaproteobacteria</taxon>
        <taxon>Alteromonadales</taxon>
        <taxon>Idiomarinaceae</taxon>
        <taxon>Aliidiomarina</taxon>
    </lineage>
</organism>
<dbReference type="GO" id="GO:0008237">
    <property type="term" value="F:metallopeptidase activity"/>
    <property type="evidence" value="ECO:0007669"/>
    <property type="project" value="InterPro"/>
</dbReference>
<accession>A0A552X2Z6</accession>
<keyword evidence="3" id="KW-1185">Reference proteome</keyword>
<dbReference type="Proteomes" id="UP000320359">
    <property type="component" value="Unassembled WGS sequence"/>
</dbReference>
<sequence length="302" mass="33967">MTSSVPHKGPTRVWWHTLAKLSALVLAGAALLLPWWRHSENAIPVMDESALPGPTPLLTQERKACLFDVHVMGALHLESELSTRLQFVQENFDPQILPFCAVLFPQRYQENCVETNGHVYCEDIGVEEPHAIAMVITGDNLAQTRNGIIYAPRRATGLLLQHELGHALGLADEYAMRPELAKAFCGGNYRFEALNIVFTSSRELSEENYQDLRARLPWKDYLTTEIAQETENGQWLLGSVADHRDAVGLYPAETCTYGPGYAWKPVAEKTFMEQHEIGSVPTLYLKLIRDRLHNEQNKSASN</sequence>
<evidence type="ECO:0000256" key="1">
    <source>
        <dbReference type="SAM" id="Phobius"/>
    </source>
</evidence>
<keyword evidence="1" id="KW-0472">Membrane</keyword>
<dbReference type="Gene3D" id="3.40.390.10">
    <property type="entry name" value="Collagenase (Catalytic Domain)"/>
    <property type="match status" value="1"/>
</dbReference>
<dbReference type="OrthoDB" id="6313889at2"/>
<protein>
    <submittedName>
        <fullName evidence="2">Uncharacterized protein</fullName>
    </submittedName>
</protein>
<name>A0A552X2Z6_9GAMM</name>
<gene>
    <name evidence="2" type="ORF">FM042_00595</name>
</gene>
<evidence type="ECO:0000313" key="3">
    <source>
        <dbReference type="Proteomes" id="UP000320359"/>
    </source>
</evidence>
<evidence type="ECO:0000313" key="2">
    <source>
        <dbReference type="EMBL" id="TRW49404.1"/>
    </source>
</evidence>
<dbReference type="EMBL" id="VJWL01000001">
    <property type="protein sequence ID" value="TRW49404.1"/>
    <property type="molecule type" value="Genomic_DNA"/>
</dbReference>
<keyword evidence="1" id="KW-1133">Transmembrane helix</keyword>
<feature type="transmembrane region" description="Helical" evidence="1">
    <location>
        <begin position="13"/>
        <end position="36"/>
    </location>
</feature>
<dbReference type="InterPro" id="IPR024079">
    <property type="entry name" value="MetalloPept_cat_dom_sf"/>
</dbReference>
<dbReference type="RefSeq" id="WP_143233826.1">
    <property type="nucleotide sequence ID" value="NZ_VJWL01000001.1"/>
</dbReference>